<reference evidence="2 3" key="1">
    <citation type="journal article" date="2012" name="Appl. Environ. Microbiol.">
        <title>Short-read sequencing for genomic analysis of the brown rot fungus Fibroporia radiculosa.</title>
        <authorList>
            <person name="Tang J.D."/>
            <person name="Perkins A.D."/>
            <person name="Sonstegard T.S."/>
            <person name="Schroeder S.G."/>
            <person name="Burgess S.C."/>
            <person name="Diehl S.V."/>
        </authorList>
    </citation>
    <scope>NUCLEOTIDE SEQUENCE [LARGE SCALE GENOMIC DNA]</scope>
    <source>
        <strain evidence="2 3">TFFH 294</strain>
    </source>
</reference>
<dbReference type="InParanoid" id="J4HX58"/>
<feature type="compositionally biased region" description="Basic and acidic residues" evidence="1">
    <location>
        <begin position="524"/>
        <end position="539"/>
    </location>
</feature>
<feature type="compositionally biased region" description="Low complexity" evidence="1">
    <location>
        <begin position="403"/>
        <end position="430"/>
    </location>
</feature>
<dbReference type="AlphaFoldDB" id="J4HX58"/>
<feature type="region of interest" description="Disordered" evidence="1">
    <location>
        <begin position="1"/>
        <end position="72"/>
    </location>
</feature>
<feature type="compositionally biased region" description="Low complexity" evidence="1">
    <location>
        <begin position="14"/>
        <end position="45"/>
    </location>
</feature>
<keyword evidence="3" id="KW-1185">Reference proteome</keyword>
<name>J4HX58_9APHY</name>
<feature type="compositionally biased region" description="Polar residues" evidence="1">
    <location>
        <begin position="390"/>
        <end position="401"/>
    </location>
</feature>
<evidence type="ECO:0000256" key="1">
    <source>
        <dbReference type="SAM" id="MobiDB-lite"/>
    </source>
</evidence>
<organism evidence="2 3">
    <name type="scientific">Fibroporia radiculosa</name>
    <dbReference type="NCBI Taxonomy" id="599839"/>
    <lineage>
        <taxon>Eukaryota</taxon>
        <taxon>Fungi</taxon>
        <taxon>Dikarya</taxon>
        <taxon>Basidiomycota</taxon>
        <taxon>Agaricomycotina</taxon>
        <taxon>Agaricomycetes</taxon>
        <taxon>Polyporales</taxon>
        <taxon>Fibroporiaceae</taxon>
        <taxon>Fibroporia</taxon>
    </lineage>
</organism>
<dbReference type="RefSeq" id="XP_012182385.1">
    <property type="nucleotide sequence ID" value="XM_012326995.1"/>
</dbReference>
<dbReference type="EMBL" id="HE797101">
    <property type="protein sequence ID" value="CCM03102.1"/>
    <property type="molecule type" value="Genomic_DNA"/>
</dbReference>
<evidence type="ECO:0000313" key="3">
    <source>
        <dbReference type="Proteomes" id="UP000006352"/>
    </source>
</evidence>
<protein>
    <submittedName>
        <fullName evidence="2">Uncharacterized protein</fullName>
    </submittedName>
</protein>
<feature type="region of interest" description="Disordered" evidence="1">
    <location>
        <begin position="382"/>
        <end position="539"/>
    </location>
</feature>
<evidence type="ECO:0000313" key="2">
    <source>
        <dbReference type="EMBL" id="CCM03102.1"/>
    </source>
</evidence>
<sequence length="557" mass="59075">MFAKDVTNIGRAMSSRTDSSSVTPSLTPDYSQGSRANAQRSASRSTLDLPTRRASPAPKSAHNLSPQSRRQLRYGRAQEALRTTFLTCASEPSPTDQQIHALERATAFLSAQARDARERATKLRACLADKVSDEVQKLGAGAYQAMLRERWMAERRCAAREEQARALQICLTQLTTTNVDGSSLRGASNVSAATVAGRSPGLQTRRKTNLTHFLERSPTRTAFPHRSRASPVHHAITSPRRKTISRVRSLRLRASACAFSMSHVNAHHTRADSQDDRADTPTLCDRSGSPPPSLAPAQPSMTSAAHDPRSLPPAQPHTSTLATMSPATGIAHIFAAAHPRTKAEILAQLAHDEHGAATSIIPGYAVDLLDELVATELDVSLRPVLPPPSTARTGFSASTLRGASPSGSSTTNSPESSGASRSSESSGTARELSGRGREAGQLGLKPHEQAQAAAAPTPAPVPTRPTTHGAPPAPSSGTFRRSLHLGSLHPAARAKKSSAPADDVRGRASASLSSVPESVGSRVPGEKRGSFNSYETRKSEAGLVSRVRNRLSGLGRR</sequence>
<gene>
    <name evidence="2" type="ORF">FIBRA_05222</name>
</gene>
<dbReference type="Proteomes" id="UP000006352">
    <property type="component" value="Unassembled WGS sequence"/>
</dbReference>
<dbReference type="OrthoDB" id="3254613at2759"/>
<feature type="region of interest" description="Disordered" evidence="1">
    <location>
        <begin position="222"/>
        <end position="245"/>
    </location>
</feature>
<dbReference type="HOGENOM" id="CLU_432138_0_0_1"/>
<proteinExistence type="predicted"/>
<accession>J4HX58</accession>
<dbReference type="GeneID" id="24098013"/>
<feature type="compositionally biased region" description="Basic and acidic residues" evidence="1">
    <location>
        <begin position="269"/>
        <end position="279"/>
    </location>
</feature>
<feature type="region of interest" description="Disordered" evidence="1">
    <location>
        <begin position="265"/>
        <end position="321"/>
    </location>
</feature>